<name>A0AAU8AFC2_9RHOB</name>
<sequence length="81" mass="8404">MEIPRDMTGFARPGRPRQVASRGPAPAEAAGTPPTGPLPPPVPVTTQMLPLALLSQVRPQERPAGLVAQEGYGAALGIVRD</sequence>
<feature type="compositionally biased region" description="Low complexity" evidence="1">
    <location>
        <begin position="23"/>
        <end position="33"/>
    </location>
</feature>
<feature type="compositionally biased region" description="Pro residues" evidence="1">
    <location>
        <begin position="34"/>
        <end position="43"/>
    </location>
</feature>
<dbReference type="EMBL" id="CP123384">
    <property type="protein sequence ID" value="XCC93537.1"/>
    <property type="molecule type" value="Genomic_DNA"/>
</dbReference>
<dbReference type="AlphaFoldDB" id="A0AAU8AFC2"/>
<accession>A0AAU8AFC2</accession>
<feature type="region of interest" description="Disordered" evidence="1">
    <location>
        <begin position="1"/>
        <end position="44"/>
    </location>
</feature>
<reference evidence="2" key="1">
    <citation type="submission" date="2023-02" db="EMBL/GenBank/DDBJ databases">
        <title>Description and genomic characterization of Salipiger bruguierae sp. nov., isolated from the sediment of mangrove plant Bruguiera sexangula.</title>
        <authorList>
            <person name="Long M."/>
        </authorList>
    </citation>
    <scope>NUCLEOTIDE SEQUENCE</scope>
    <source>
        <strain evidence="2">H15</strain>
    </source>
</reference>
<evidence type="ECO:0000313" key="2">
    <source>
        <dbReference type="EMBL" id="XCC93537.1"/>
    </source>
</evidence>
<dbReference type="RefSeq" id="WP_353472362.1">
    <property type="nucleotide sequence ID" value="NZ_CP123384.1"/>
</dbReference>
<proteinExistence type="predicted"/>
<organism evidence="2">
    <name type="scientific">Alloyangia sp. H15</name>
    <dbReference type="NCBI Taxonomy" id="3029062"/>
    <lineage>
        <taxon>Bacteria</taxon>
        <taxon>Pseudomonadati</taxon>
        <taxon>Pseudomonadota</taxon>
        <taxon>Alphaproteobacteria</taxon>
        <taxon>Rhodobacterales</taxon>
        <taxon>Roseobacteraceae</taxon>
        <taxon>Alloyangia</taxon>
    </lineage>
</organism>
<protein>
    <submittedName>
        <fullName evidence="2">Uncharacterized protein</fullName>
    </submittedName>
</protein>
<evidence type="ECO:0000256" key="1">
    <source>
        <dbReference type="SAM" id="MobiDB-lite"/>
    </source>
</evidence>
<gene>
    <name evidence="2" type="ORF">PVT71_13795</name>
</gene>